<dbReference type="Proteomes" id="UP001239111">
    <property type="component" value="Chromosome 2"/>
</dbReference>
<name>A0ACC2P9E0_9HYME</name>
<protein>
    <submittedName>
        <fullName evidence="1">Uncharacterized protein</fullName>
    </submittedName>
</protein>
<comment type="caution">
    <text evidence="1">The sequence shown here is derived from an EMBL/GenBank/DDBJ whole genome shotgun (WGS) entry which is preliminary data.</text>
</comment>
<accession>A0ACC2P9E0</accession>
<organism evidence="1 2">
    <name type="scientific">Eretmocerus hayati</name>
    <dbReference type="NCBI Taxonomy" id="131215"/>
    <lineage>
        <taxon>Eukaryota</taxon>
        <taxon>Metazoa</taxon>
        <taxon>Ecdysozoa</taxon>
        <taxon>Arthropoda</taxon>
        <taxon>Hexapoda</taxon>
        <taxon>Insecta</taxon>
        <taxon>Pterygota</taxon>
        <taxon>Neoptera</taxon>
        <taxon>Endopterygota</taxon>
        <taxon>Hymenoptera</taxon>
        <taxon>Apocrita</taxon>
        <taxon>Proctotrupomorpha</taxon>
        <taxon>Chalcidoidea</taxon>
        <taxon>Aphelinidae</taxon>
        <taxon>Aphelininae</taxon>
        <taxon>Eretmocerus</taxon>
    </lineage>
</organism>
<evidence type="ECO:0000313" key="1">
    <source>
        <dbReference type="EMBL" id="KAJ8680057.1"/>
    </source>
</evidence>
<keyword evidence="2" id="KW-1185">Reference proteome</keyword>
<proteinExistence type="predicted"/>
<reference evidence="1" key="1">
    <citation type="submission" date="2023-04" db="EMBL/GenBank/DDBJ databases">
        <title>A chromosome-level genome assembly of the parasitoid wasp Eretmocerus hayati.</title>
        <authorList>
            <person name="Zhong Y."/>
            <person name="Liu S."/>
            <person name="Liu Y."/>
        </authorList>
    </citation>
    <scope>NUCLEOTIDE SEQUENCE</scope>
    <source>
        <strain evidence="1">ZJU_SS_LIU_2023</strain>
    </source>
</reference>
<sequence>MDVGRIWGRNSPKAVREIISRQSSMEMLSDDSMSKNSNVTGGCKRLNSSEKTLLESVNISIPDGYCLSAGLGIYKLHEDLATWNKARKICIKEGAHLAIVNSQQESEMLANMFKHSNLMKYEHRESVVVFLGFHDLYQEGEFVTIFDDSLDKVGYSTWSKGYGGQPDNGRVSGQGKGSQNCGALVTDGGLDDVGCSWDLGFICEIPIRQSASLA</sequence>
<evidence type="ECO:0000313" key="2">
    <source>
        <dbReference type="Proteomes" id="UP001239111"/>
    </source>
</evidence>
<gene>
    <name evidence="1" type="ORF">QAD02_015844</name>
</gene>
<dbReference type="EMBL" id="CM056742">
    <property type="protein sequence ID" value="KAJ8680057.1"/>
    <property type="molecule type" value="Genomic_DNA"/>
</dbReference>